<protein>
    <submittedName>
        <fullName evidence="1">Uncharacterized protein</fullName>
    </submittedName>
</protein>
<dbReference type="Proteomes" id="UP000678545">
    <property type="component" value="Unassembled WGS sequence"/>
</dbReference>
<dbReference type="RefSeq" id="WP_212674706.1">
    <property type="nucleotide sequence ID" value="NZ_JAGSPJ010000002.1"/>
</dbReference>
<reference evidence="1" key="1">
    <citation type="submission" date="2021-04" db="EMBL/GenBank/DDBJ databases">
        <title>novel species isolated from subtropical streams in China.</title>
        <authorList>
            <person name="Lu H."/>
        </authorList>
    </citation>
    <scope>NUCLEOTIDE SEQUENCE</scope>
    <source>
        <strain evidence="1">FT137W</strain>
    </source>
</reference>
<organism evidence="1 2">
    <name type="scientific">Undibacterium fentianense</name>
    <dbReference type="NCBI Taxonomy" id="2828728"/>
    <lineage>
        <taxon>Bacteria</taxon>
        <taxon>Pseudomonadati</taxon>
        <taxon>Pseudomonadota</taxon>
        <taxon>Betaproteobacteria</taxon>
        <taxon>Burkholderiales</taxon>
        <taxon>Oxalobacteraceae</taxon>
        <taxon>Undibacterium</taxon>
    </lineage>
</organism>
<evidence type="ECO:0000313" key="1">
    <source>
        <dbReference type="EMBL" id="MBR7799560.1"/>
    </source>
</evidence>
<comment type="caution">
    <text evidence="1">The sequence shown here is derived from an EMBL/GenBank/DDBJ whole genome shotgun (WGS) entry which is preliminary data.</text>
</comment>
<sequence length="339" mass="38177">MSTNFEQEIQDICVNLEINNLEHFSFRGIQYPSPGLGGAQHKVADIAELIRRIGECLYEHCYIRKCDPGQLSSKFETGTELPPNLTELLNQANHTQAAWDFGWRIYQVGGDGKIFVQKGDRSRAAFSGTYLIDKMKNSGVQVGDFVALHVYPSTNALQQAFFHSYGSQFSDQFDDFSAVRIYFNIDASSATTLLTFLSTRLNAYLVPFHFKTLVEAQHYDRADAAVLYIARRYYQIVSSLIEELPSLLGAGLRSEVPLFCLALFPGIGLAEDPATGESFGMHRCRILAEALVYAWQHQMESSTERFHCVEKKFLEYGLMLAAPYLNPRSKDIFAKVNCA</sequence>
<proteinExistence type="predicted"/>
<name>A0A941IG13_9BURK</name>
<dbReference type="EMBL" id="JAGSPJ010000002">
    <property type="protein sequence ID" value="MBR7799560.1"/>
    <property type="molecule type" value="Genomic_DNA"/>
</dbReference>
<accession>A0A941IG13</accession>
<keyword evidence="2" id="KW-1185">Reference proteome</keyword>
<dbReference type="AlphaFoldDB" id="A0A941IG13"/>
<evidence type="ECO:0000313" key="2">
    <source>
        <dbReference type="Proteomes" id="UP000678545"/>
    </source>
</evidence>
<dbReference type="InterPro" id="IPR040871">
    <property type="entry name" value="HopA1"/>
</dbReference>
<dbReference type="Pfam" id="PF17914">
    <property type="entry name" value="HopA1"/>
    <property type="match status" value="1"/>
</dbReference>
<gene>
    <name evidence="1" type="ORF">KDM90_06075</name>
</gene>